<evidence type="ECO:0000256" key="2">
    <source>
        <dbReference type="ARBA" id="ARBA00022617"/>
    </source>
</evidence>
<keyword evidence="5 8" id="KW-0408">Iron</keyword>
<name>A0A239E8K5_9RHOB</name>
<dbReference type="InterPro" id="IPR002397">
    <property type="entry name" value="Cyt_P450_B"/>
</dbReference>
<comment type="similarity">
    <text evidence="1 8">Belongs to the cytochrome P450 family.</text>
</comment>
<evidence type="ECO:0000256" key="3">
    <source>
        <dbReference type="ARBA" id="ARBA00022723"/>
    </source>
</evidence>
<keyword evidence="2 8" id="KW-0349">Heme</keyword>
<proteinExistence type="inferred from homology"/>
<reference evidence="9 10" key="1">
    <citation type="submission" date="2017-06" db="EMBL/GenBank/DDBJ databases">
        <authorList>
            <person name="Kim H.J."/>
            <person name="Triplett B.A."/>
        </authorList>
    </citation>
    <scope>NUCLEOTIDE SEQUENCE [LARGE SCALE GENOMIC DNA]</scope>
    <source>
        <strain evidence="9 10">DSM 11445</strain>
    </source>
</reference>
<dbReference type="PANTHER" id="PTHR46696:SF1">
    <property type="entry name" value="CYTOCHROME P450 YJIB-RELATED"/>
    <property type="match status" value="1"/>
</dbReference>
<keyword evidence="3 8" id="KW-0479">Metal-binding</keyword>
<dbReference type="GO" id="GO:0004497">
    <property type="term" value="F:monooxygenase activity"/>
    <property type="evidence" value="ECO:0007669"/>
    <property type="project" value="UniProtKB-KW"/>
</dbReference>
<dbReference type="Pfam" id="PF00067">
    <property type="entry name" value="p450"/>
    <property type="match status" value="1"/>
</dbReference>
<dbReference type="GO" id="GO:0020037">
    <property type="term" value="F:heme binding"/>
    <property type="evidence" value="ECO:0007669"/>
    <property type="project" value="InterPro"/>
</dbReference>
<evidence type="ECO:0000256" key="1">
    <source>
        <dbReference type="ARBA" id="ARBA00010617"/>
    </source>
</evidence>
<dbReference type="AlphaFoldDB" id="A0A239E8K5"/>
<dbReference type="SUPFAM" id="SSF48264">
    <property type="entry name" value="Cytochrome P450"/>
    <property type="match status" value="1"/>
</dbReference>
<dbReference type="InterPro" id="IPR017972">
    <property type="entry name" value="Cyt_P450_CS"/>
</dbReference>
<evidence type="ECO:0000256" key="5">
    <source>
        <dbReference type="ARBA" id="ARBA00023004"/>
    </source>
</evidence>
<evidence type="ECO:0000313" key="9">
    <source>
        <dbReference type="EMBL" id="SNS41035.1"/>
    </source>
</evidence>
<dbReference type="CDD" id="cd20625">
    <property type="entry name" value="CYP164-like"/>
    <property type="match status" value="1"/>
</dbReference>
<evidence type="ECO:0000256" key="7">
    <source>
        <dbReference type="ARBA" id="ARBA00043906"/>
    </source>
</evidence>
<evidence type="ECO:0000256" key="6">
    <source>
        <dbReference type="ARBA" id="ARBA00023033"/>
    </source>
</evidence>
<evidence type="ECO:0000313" key="10">
    <source>
        <dbReference type="Proteomes" id="UP000198440"/>
    </source>
</evidence>
<keyword evidence="4 8" id="KW-0560">Oxidoreductase</keyword>
<dbReference type="Gene3D" id="1.10.630.10">
    <property type="entry name" value="Cytochrome P450"/>
    <property type="match status" value="1"/>
</dbReference>
<dbReference type="PRINTS" id="PR00359">
    <property type="entry name" value="BP450"/>
</dbReference>
<keyword evidence="6 8" id="KW-0503">Monooxygenase</keyword>
<comment type="function">
    <text evidence="7">Cytochromes P450 are a group of heme-thiolate monooxygenases. They oxidize a variety of structurally unrelated compounds, including steroids, fatty acids, and xenobiotics.</text>
</comment>
<dbReference type="PRINTS" id="PR00385">
    <property type="entry name" value="P450"/>
</dbReference>
<dbReference type="InterPro" id="IPR001128">
    <property type="entry name" value="Cyt_P450"/>
</dbReference>
<sequence>MADKTRQASPMMAFSQDPTAPQFVQDPYPFYETMRTGGDLAFWQEYAMPCAVSHRAVSALLRDRRFGREIPPEMAPDIAPHLAPFYAVEAHSMLELEPPRHTRLRGLVLRAFTTRRIKALAPEIAQLSHELVDSFPDGPVDLLPAFCAPLPVIVICRLLGVPESHADQLLAWSNAMVAIYQARRDRAIEEGAAQAAQEFSAFLSDYIETRRKHPADDLITHLIAAEEAGEKLSTPELITTCILLLNAGHEATVHTMGNGIKTLLETGTSITADTAEPVVEEILRFDPPLHMFTRYAYEEVEVFGHTFERGDQVALMLAAANRDPAVWADPARFDPARPISANTSFGAGLHFCVGAPLARLELQIGLPILFERLPHLRLAAPPQFANLYHFHGLERLEVRAG</sequence>
<evidence type="ECO:0000256" key="4">
    <source>
        <dbReference type="ARBA" id="ARBA00023002"/>
    </source>
</evidence>
<gene>
    <name evidence="9" type="ORF">SAMN04488078_101415</name>
</gene>
<dbReference type="FunFam" id="1.10.630.10:FF:000018">
    <property type="entry name" value="Cytochrome P450 monooxygenase"/>
    <property type="match status" value="1"/>
</dbReference>
<protein>
    <submittedName>
        <fullName evidence="9">Unspecific monooxygenase</fullName>
    </submittedName>
</protein>
<dbReference type="GO" id="GO:0005506">
    <property type="term" value="F:iron ion binding"/>
    <property type="evidence" value="ECO:0007669"/>
    <property type="project" value="InterPro"/>
</dbReference>
<accession>A0A239E8K5</accession>
<dbReference type="InterPro" id="IPR036396">
    <property type="entry name" value="Cyt_P450_sf"/>
</dbReference>
<organism evidence="9 10">
    <name type="scientific">Antarctobacter heliothermus</name>
    <dbReference type="NCBI Taxonomy" id="74033"/>
    <lineage>
        <taxon>Bacteria</taxon>
        <taxon>Pseudomonadati</taxon>
        <taxon>Pseudomonadota</taxon>
        <taxon>Alphaproteobacteria</taxon>
        <taxon>Rhodobacterales</taxon>
        <taxon>Roseobacteraceae</taxon>
        <taxon>Antarctobacter</taxon>
    </lineage>
</organism>
<dbReference type="EMBL" id="FZON01000014">
    <property type="protein sequence ID" value="SNS41035.1"/>
    <property type="molecule type" value="Genomic_DNA"/>
</dbReference>
<dbReference type="PROSITE" id="PS00086">
    <property type="entry name" value="CYTOCHROME_P450"/>
    <property type="match status" value="1"/>
</dbReference>
<dbReference type="Proteomes" id="UP000198440">
    <property type="component" value="Unassembled WGS sequence"/>
</dbReference>
<evidence type="ECO:0000256" key="8">
    <source>
        <dbReference type="RuleBase" id="RU000461"/>
    </source>
</evidence>
<dbReference type="PANTHER" id="PTHR46696">
    <property type="entry name" value="P450, PUTATIVE (EUROFUNG)-RELATED"/>
    <property type="match status" value="1"/>
</dbReference>
<dbReference type="GO" id="GO:0016705">
    <property type="term" value="F:oxidoreductase activity, acting on paired donors, with incorporation or reduction of molecular oxygen"/>
    <property type="evidence" value="ECO:0007669"/>
    <property type="project" value="InterPro"/>
</dbReference>